<dbReference type="EMBL" id="BMVU01000011">
    <property type="protein sequence ID" value="GGX73641.1"/>
    <property type="molecule type" value="Genomic_DNA"/>
</dbReference>
<comment type="caution">
    <text evidence="2">The sequence shown here is derived from an EMBL/GenBank/DDBJ whole genome shotgun (WGS) entry which is preliminary data.</text>
</comment>
<keyword evidence="3" id="KW-1185">Reference proteome</keyword>
<reference evidence="2" key="1">
    <citation type="journal article" date="2014" name="Int. J. Syst. Evol. Microbiol.">
        <title>Complete genome sequence of Corynebacterium casei LMG S-19264T (=DSM 44701T), isolated from a smear-ripened cheese.</title>
        <authorList>
            <consortium name="US DOE Joint Genome Institute (JGI-PGF)"/>
            <person name="Walter F."/>
            <person name="Albersmeier A."/>
            <person name="Kalinowski J."/>
            <person name="Ruckert C."/>
        </authorList>
    </citation>
    <scope>NUCLEOTIDE SEQUENCE</scope>
    <source>
        <strain evidence="2">JCM 4790</strain>
    </source>
</reference>
<gene>
    <name evidence="2" type="ORF">GCM10010358_30220</name>
</gene>
<feature type="region of interest" description="Disordered" evidence="1">
    <location>
        <begin position="1"/>
        <end position="21"/>
    </location>
</feature>
<evidence type="ECO:0000313" key="3">
    <source>
        <dbReference type="Proteomes" id="UP000619244"/>
    </source>
</evidence>
<evidence type="ECO:0000313" key="2">
    <source>
        <dbReference type="EMBL" id="GGX73641.1"/>
    </source>
</evidence>
<feature type="region of interest" description="Disordered" evidence="1">
    <location>
        <begin position="36"/>
        <end position="75"/>
    </location>
</feature>
<organism evidence="2 3">
    <name type="scientific">Streptomyces minutiscleroticus</name>
    <dbReference type="NCBI Taxonomy" id="68238"/>
    <lineage>
        <taxon>Bacteria</taxon>
        <taxon>Bacillati</taxon>
        <taxon>Actinomycetota</taxon>
        <taxon>Actinomycetes</taxon>
        <taxon>Kitasatosporales</taxon>
        <taxon>Streptomycetaceae</taxon>
        <taxon>Streptomyces</taxon>
    </lineage>
</organism>
<proteinExistence type="predicted"/>
<name>A0A918KU63_9ACTN</name>
<accession>A0A918KU63</accession>
<evidence type="ECO:0000256" key="1">
    <source>
        <dbReference type="SAM" id="MobiDB-lite"/>
    </source>
</evidence>
<dbReference type="AlphaFoldDB" id="A0A918KU63"/>
<dbReference type="Proteomes" id="UP000619244">
    <property type="component" value="Unassembled WGS sequence"/>
</dbReference>
<feature type="compositionally biased region" description="Polar residues" evidence="1">
    <location>
        <begin position="1"/>
        <end position="10"/>
    </location>
</feature>
<protein>
    <submittedName>
        <fullName evidence="2">Uncharacterized protein</fullName>
    </submittedName>
</protein>
<sequence>MSIDGPQSHTVAPGPPGERAPGAAYVFAVTVTDEAPVAPAGDRTGRPGRPGGAAPWIRTVPYHRSGPVPPSGSRTTVRLRVVRVPPTRAGFRAPVQVSTRAAGLPDRAWALF</sequence>
<reference evidence="2" key="2">
    <citation type="submission" date="2020-09" db="EMBL/GenBank/DDBJ databases">
        <authorList>
            <person name="Sun Q."/>
            <person name="Ohkuma M."/>
        </authorList>
    </citation>
    <scope>NUCLEOTIDE SEQUENCE</scope>
    <source>
        <strain evidence="2">JCM 4790</strain>
    </source>
</reference>